<protein>
    <recommendedName>
        <fullName evidence="2">histidine kinase</fullName>
        <ecNumber evidence="2">2.7.13.3</ecNumber>
    </recommendedName>
</protein>
<dbReference type="Gene3D" id="3.30.450.20">
    <property type="entry name" value="PAS domain"/>
    <property type="match status" value="1"/>
</dbReference>
<evidence type="ECO:0000256" key="1">
    <source>
        <dbReference type="ARBA" id="ARBA00000085"/>
    </source>
</evidence>
<dbReference type="Pfam" id="PF01590">
    <property type="entry name" value="GAF"/>
    <property type="match status" value="1"/>
</dbReference>
<reference evidence="10" key="1">
    <citation type="submission" date="2021-05" db="EMBL/GenBank/DDBJ databases">
        <authorList>
            <person name="Pietrasiak N."/>
            <person name="Ward R."/>
            <person name="Stajich J.E."/>
            <person name="Kurbessoian T."/>
        </authorList>
    </citation>
    <scope>NUCLEOTIDE SEQUENCE</scope>
    <source>
        <strain evidence="10">GSE-NOS-MK-12-04C</strain>
    </source>
</reference>
<dbReference type="SMART" id="SM00065">
    <property type="entry name" value="GAF"/>
    <property type="match status" value="1"/>
</dbReference>
<dbReference type="Gene3D" id="1.10.287.130">
    <property type="match status" value="1"/>
</dbReference>
<sequence>MLSTLMVPGYDIIEVIHEGLNTVVYLAQSELDRQPVILKVLCAEYPTLEQITRLKHEYKVTENLDLEGIIKFYRLETHQNGLVLVAEFGGISLKQFLSTFEECNLSTFLSIAVQLAKSLVSLHTHHIIHKDVKPANIIINPSTFEVKLTDFSIASRLNKETPQLSSPNQLEGTLAYMSPEQTGRMNRTLDYRSDFYSLGVTLYEILTLALPFQSNDPLEIVHCHIAKEPVAIQELNPLVPGVIAAIVTKLMAKNAEDRYQSAFGLLADLEYCLDQFKNTGQIPDFTLGRLDILSQLVIPQKLYGREKQVNSLYMAFERVNRGSSELILVSGYSGIGKSSVVNEVNKPITRQRGYFISGKFDQLKRNIPYISLIQAFSSLVEQLFSESFEQLEEWKRKILAAVGGNGQVIIDVIPEVELIIGKQLPVSQLGSTEAQNRFNRVFQDFIRVFTQKEHPLVIFLDDLQWADSATLKLMQLLIVDVESQYLLLIGAYRDNEVSPTHALIQTIEEIQRTGKVVNNILLEPLDLADVSLLVAETLNAAGSFEMHNLATLLWNKTGGNPFFLTQLLQALYQEKLLTFDFTLPNKGETKGGWVWNLSEIQAIGITDKSVVELVASRIEKLPSSTQEVLKLAGCIGDKFTLDVLSIVREESALVTANELYAALESGLILPLNETYKIPLVFDWEADNLPAKIFQVSYRFLHDRVQQAAYSLIPDSQKQATHLKIGQLLLKNTPKEKIELNIFDIVNQFNVGIERLLQENERQELAELNLIAGRKAKESAAYISALNYLQIGIDLLDVNAWHNHYDFTLDLHESFAETAYLIGSFELMQQCITTIFNNADSFLDKIKTYEVQIQANIAQNKLKEAVCTALEVLQQLEIKLPKNPHQIQILLGLAKTKLLLGRKIPQSLIHLPKMTNPHHLAAIKILSSAASAAYIALPDLMPLLVFERVNLSVKYGNTALSAFAYAWYGLILCGVVFDIKTGYQFGQLALELLEHFNAKNLRARTMFMTYGFVIHWCEHIEDTIQPLLTAYQSGLETGDVEYASWSAVVLCYNRYWMGQDLAEVEKIFSSFIKAIAPFNQNNASIYLRIFHQATLNLLGRSSDATILSGESYDIAESILAQEISSDRTGLFFSYVCQQQLHYLFGQYALSLEKGTAANSYVSGVVGLLPSVLFNFYDSLTKLAIYTNAVASKRKQILKQVAANQKKLKRWADSAPMNHQHKYDLVEAEKCRVLDKLVQAGNLYDRAIQGATENGYTQEVALFNELAAKFYLAQGRNKIAKVYFTDAYYSYIRWGAIAKVRHLEESYPELIIRSQIMPATDDITETLLENITRTQSTSINSEQLLDLATVMKATSAISEEIVLDNLLKKLLHIILENASAQKGCIILERNNQLFIEVADTSQTESTVVLESTPVETSQDVPVSLINYVAKTQKPQVFNNASQETIVKSDPYIREYQPKSVLCAPIFYQAKFRGIVYLENNLATGAFTRARLQLIQILTAQAAIAIENARLYSGEQAKSKQLAESLQQLAQKEEQYRGIFETAIDGLGICDIETGKFVAVNPANCQMYGFSALEWQNLQPQDFIHPDYLHLFVEFVQLIKAGKEFYGQAVVIRKDGTQFDVEVKASSYIYNGKLHALTITRDISKQQAALRDRQRAETALQQRSQDLFEALQKLQRTQGQLVQTEKISQLGQLVAGVAHEVNNPVSFISGNLSHTKQNVEDLINLLHLYQKYLPNPPIEITEEIENIDLEYLLEDLPKMISSMKLGTDRIRDIMQSLRNFSRADANEKKAVDIHQGLDTTLIVLSHRLKASPSRPAIQIVKEYGQIPAFECYSGQINQVFMNLLANAIDALEESNSGKTFAELQQNPNIIRIRTEIVNPTHELKICIADNGCGMPKEVRQNLFNAFFTTKSEGKGTGLGLSISHQIITEAHGGTLECFSNPGKGTEFVILMKEEGRRKKGRLMKEEGRRKKEEGRRKKEEG</sequence>
<dbReference type="InterPro" id="IPR000014">
    <property type="entry name" value="PAS"/>
</dbReference>
<dbReference type="InterPro" id="IPR035965">
    <property type="entry name" value="PAS-like_dom_sf"/>
</dbReference>
<feature type="domain" description="PAS" evidence="9">
    <location>
        <begin position="1529"/>
        <end position="1584"/>
    </location>
</feature>
<feature type="domain" description="Histidine kinase" evidence="8">
    <location>
        <begin position="1693"/>
        <end position="1952"/>
    </location>
</feature>
<dbReference type="SUPFAM" id="SSF55781">
    <property type="entry name" value="GAF domain-like"/>
    <property type="match status" value="1"/>
</dbReference>
<dbReference type="InterPro" id="IPR003661">
    <property type="entry name" value="HisK_dim/P_dom"/>
</dbReference>
<dbReference type="GO" id="GO:0005524">
    <property type="term" value="F:ATP binding"/>
    <property type="evidence" value="ECO:0007669"/>
    <property type="project" value="InterPro"/>
</dbReference>
<comment type="catalytic activity">
    <reaction evidence="1">
        <text>ATP + protein L-histidine = ADP + protein N-phospho-L-histidine.</text>
        <dbReference type="EC" id="2.7.13.3"/>
    </reaction>
</comment>
<dbReference type="PROSITE" id="PS50112">
    <property type="entry name" value="PAS"/>
    <property type="match status" value="1"/>
</dbReference>
<feature type="domain" description="Protein kinase" evidence="7">
    <location>
        <begin position="10"/>
        <end position="272"/>
    </location>
</feature>
<feature type="region of interest" description="Disordered" evidence="6">
    <location>
        <begin position="1955"/>
        <end position="1978"/>
    </location>
</feature>
<dbReference type="Proteomes" id="UP000729701">
    <property type="component" value="Unassembled WGS sequence"/>
</dbReference>
<dbReference type="GO" id="GO:0000155">
    <property type="term" value="F:phosphorelay sensor kinase activity"/>
    <property type="evidence" value="ECO:0007669"/>
    <property type="project" value="InterPro"/>
</dbReference>
<evidence type="ECO:0000259" key="8">
    <source>
        <dbReference type="PROSITE" id="PS50109"/>
    </source>
</evidence>
<dbReference type="Pfam" id="PF02518">
    <property type="entry name" value="HATPase_c"/>
    <property type="match status" value="1"/>
</dbReference>
<dbReference type="SMART" id="SM00388">
    <property type="entry name" value="HisKA"/>
    <property type="match status" value="1"/>
</dbReference>
<dbReference type="InterPro" id="IPR008271">
    <property type="entry name" value="Ser/Thr_kinase_AS"/>
</dbReference>
<name>A0A951URW3_9CYAN</name>
<dbReference type="GO" id="GO:0006355">
    <property type="term" value="P:regulation of DNA-templated transcription"/>
    <property type="evidence" value="ECO:0007669"/>
    <property type="project" value="InterPro"/>
</dbReference>
<dbReference type="Gene3D" id="3.30.450.40">
    <property type="match status" value="1"/>
</dbReference>
<evidence type="ECO:0000313" key="11">
    <source>
        <dbReference type="Proteomes" id="UP000729701"/>
    </source>
</evidence>
<dbReference type="EMBL" id="JAHHGZ010000006">
    <property type="protein sequence ID" value="MBW4667259.1"/>
    <property type="molecule type" value="Genomic_DNA"/>
</dbReference>
<dbReference type="InterPro" id="IPR027417">
    <property type="entry name" value="P-loop_NTPase"/>
</dbReference>
<evidence type="ECO:0000256" key="4">
    <source>
        <dbReference type="ARBA" id="ARBA00022777"/>
    </source>
</evidence>
<dbReference type="InterPro" id="IPR053159">
    <property type="entry name" value="Hybrid_Histidine_Kinase"/>
</dbReference>
<evidence type="ECO:0000259" key="9">
    <source>
        <dbReference type="PROSITE" id="PS50112"/>
    </source>
</evidence>
<dbReference type="Gene3D" id="3.30.200.20">
    <property type="entry name" value="Phosphorylase Kinase, domain 1"/>
    <property type="match status" value="1"/>
</dbReference>
<dbReference type="PROSITE" id="PS50011">
    <property type="entry name" value="PROTEIN_KINASE_DOM"/>
    <property type="match status" value="1"/>
</dbReference>
<dbReference type="PANTHER" id="PTHR43642">
    <property type="entry name" value="HYBRID SIGNAL TRANSDUCTION HISTIDINE KINASE G"/>
    <property type="match status" value="1"/>
</dbReference>
<evidence type="ECO:0000313" key="10">
    <source>
        <dbReference type="EMBL" id="MBW4667259.1"/>
    </source>
</evidence>
<dbReference type="NCBIfam" id="TIGR00229">
    <property type="entry name" value="sensory_box"/>
    <property type="match status" value="1"/>
</dbReference>
<dbReference type="InterPro" id="IPR036890">
    <property type="entry name" value="HATPase_C_sf"/>
</dbReference>
<comment type="caution">
    <text evidence="10">The sequence shown here is derived from an EMBL/GenBank/DDBJ whole genome shotgun (WGS) entry which is preliminary data.</text>
</comment>
<dbReference type="SMART" id="SM00387">
    <property type="entry name" value="HATPase_c"/>
    <property type="match status" value="1"/>
</dbReference>
<dbReference type="Gene3D" id="3.30.565.10">
    <property type="entry name" value="Histidine kinase-like ATPase, C-terminal domain"/>
    <property type="match status" value="1"/>
</dbReference>
<dbReference type="Gene3D" id="1.10.510.10">
    <property type="entry name" value="Transferase(Phosphotransferase) domain 1"/>
    <property type="match status" value="1"/>
</dbReference>
<proteinExistence type="predicted"/>
<dbReference type="SMART" id="SM00220">
    <property type="entry name" value="S_TKc"/>
    <property type="match status" value="1"/>
</dbReference>
<dbReference type="CDD" id="cd00130">
    <property type="entry name" value="PAS"/>
    <property type="match status" value="1"/>
</dbReference>
<keyword evidence="4" id="KW-0808">Transferase</keyword>
<dbReference type="Pfam" id="PF00989">
    <property type="entry name" value="PAS"/>
    <property type="match status" value="1"/>
</dbReference>
<dbReference type="PANTHER" id="PTHR43642:SF1">
    <property type="entry name" value="HYBRID SIGNAL TRANSDUCTION HISTIDINE KINASE G"/>
    <property type="match status" value="1"/>
</dbReference>
<dbReference type="InterPro" id="IPR003018">
    <property type="entry name" value="GAF"/>
</dbReference>
<dbReference type="Pfam" id="PF13191">
    <property type="entry name" value="AAA_16"/>
    <property type="match status" value="1"/>
</dbReference>
<dbReference type="InterPro" id="IPR036097">
    <property type="entry name" value="HisK_dim/P_sf"/>
</dbReference>
<dbReference type="CDD" id="cd14014">
    <property type="entry name" value="STKc_PknB_like"/>
    <property type="match status" value="1"/>
</dbReference>
<dbReference type="InterPro" id="IPR041664">
    <property type="entry name" value="AAA_16"/>
</dbReference>
<dbReference type="SUPFAM" id="SSF56112">
    <property type="entry name" value="Protein kinase-like (PK-like)"/>
    <property type="match status" value="1"/>
</dbReference>
<evidence type="ECO:0000256" key="5">
    <source>
        <dbReference type="ARBA" id="ARBA00023012"/>
    </source>
</evidence>
<dbReference type="CDD" id="cd00082">
    <property type="entry name" value="HisKA"/>
    <property type="match status" value="1"/>
</dbReference>
<dbReference type="SMART" id="SM00091">
    <property type="entry name" value="PAS"/>
    <property type="match status" value="1"/>
</dbReference>
<dbReference type="InterPro" id="IPR003594">
    <property type="entry name" value="HATPase_dom"/>
</dbReference>
<dbReference type="EC" id="2.7.13.3" evidence="2"/>
<dbReference type="InterPro" id="IPR004358">
    <property type="entry name" value="Sig_transdc_His_kin-like_C"/>
</dbReference>
<keyword evidence="3" id="KW-0597">Phosphoprotein</keyword>
<dbReference type="SUPFAM" id="SSF47384">
    <property type="entry name" value="Homodimeric domain of signal transducing histidine kinase"/>
    <property type="match status" value="1"/>
</dbReference>
<evidence type="ECO:0000259" key="7">
    <source>
        <dbReference type="PROSITE" id="PS50011"/>
    </source>
</evidence>
<accession>A0A951URW3</accession>
<keyword evidence="5" id="KW-0902">Two-component regulatory system</keyword>
<dbReference type="InterPro" id="IPR029016">
    <property type="entry name" value="GAF-like_dom_sf"/>
</dbReference>
<dbReference type="SUPFAM" id="SSF52540">
    <property type="entry name" value="P-loop containing nucleoside triphosphate hydrolases"/>
    <property type="match status" value="1"/>
</dbReference>
<gene>
    <name evidence="10" type="ORF">KME60_07395</name>
</gene>
<evidence type="ECO:0000256" key="6">
    <source>
        <dbReference type="SAM" id="MobiDB-lite"/>
    </source>
</evidence>
<dbReference type="Gene3D" id="3.40.50.300">
    <property type="entry name" value="P-loop containing nucleotide triphosphate hydrolases"/>
    <property type="match status" value="1"/>
</dbReference>
<reference evidence="10" key="2">
    <citation type="journal article" date="2022" name="Microbiol. Resour. Announc.">
        <title>Metagenome Sequencing to Explore Phylogenomics of Terrestrial Cyanobacteria.</title>
        <authorList>
            <person name="Ward R.D."/>
            <person name="Stajich J.E."/>
            <person name="Johansen J.R."/>
            <person name="Huntemann M."/>
            <person name="Clum A."/>
            <person name="Foster B."/>
            <person name="Foster B."/>
            <person name="Roux S."/>
            <person name="Palaniappan K."/>
            <person name="Varghese N."/>
            <person name="Mukherjee S."/>
            <person name="Reddy T.B.K."/>
            <person name="Daum C."/>
            <person name="Copeland A."/>
            <person name="Chen I.A."/>
            <person name="Ivanova N.N."/>
            <person name="Kyrpides N.C."/>
            <person name="Shapiro N."/>
            <person name="Eloe-Fadrosh E.A."/>
            <person name="Pietrasiak N."/>
        </authorList>
    </citation>
    <scope>NUCLEOTIDE SEQUENCE</scope>
    <source>
        <strain evidence="10">GSE-NOS-MK-12-04C</strain>
    </source>
</reference>
<dbReference type="InterPro" id="IPR000719">
    <property type="entry name" value="Prot_kinase_dom"/>
</dbReference>
<dbReference type="InterPro" id="IPR013767">
    <property type="entry name" value="PAS_fold"/>
</dbReference>
<dbReference type="InterPro" id="IPR005467">
    <property type="entry name" value="His_kinase_dom"/>
</dbReference>
<organism evidence="10 11">
    <name type="scientific">Cyanomargarita calcarea GSE-NOS-MK-12-04C</name>
    <dbReference type="NCBI Taxonomy" id="2839659"/>
    <lineage>
        <taxon>Bacteria</taxon>
        <taxon>Bacillati</taxon>
        <taxon>Cyanobacteriota</taxon>
        <taxon>Cyanophyceae</taxon>
        <taxon>Nostocales</taxon>
        <taxon>Cyanomargaritaceae</taxon>
        <taxon>Cyanomargarita</taxon>
    </lineage>
</organism>
<dbReference type="PROSITE" id="PS00108">
    <property type="entry name" value="PROTEIN_KINASE_ST"/>
    <property type="match status" value="1"/>
</dbReference>
<keyword evidence="4" id="KW-0418">Kinase</keyword>
<evidence type="ECO:0000256" key="3">
    <source>
        <dbReference type="ARBA" id="ARBA00022553"/>
    </source>
</evidence>
<dbReference type="PRINTS" id="PR00344">
    <property type="entry name" value="BCTRLSENSOR"/>
</dbReference>
<dbReference type="SUPFAM" id="SSF55874">
    <property type="entry name" value="ATPase domain of HSP90 chaperone/DNA topoisomerase II/histidine kinase"/>
    <property type="match status" value="1"/>
</dbReference>
<evidence type="ECO:0000256" key="2">
    <source>
        <dbReference type="ARBA" id="ARBA00012438"/>
    </source>
</evidence>
<dbReference type="SUPFAM" id="SSF55785">
    <property type="entry name" value="PYP-like sensor domain (PAS domain)"/>
    <property type="match status" value="1"/>
</dbReference>
<dbReference type="PROSITE" id="PS50109">
    <property type="entry name" value="HIS_KIN"/>
    <property type="match status" value="1"/>
</dbReference>
<dbReference type="Pfam" id="PF00069">
    <property type="entry name" value="Pkinase"/>
    <property type="match status" value="1"/>
</dbReference>
<dbReference type="InterPro" id="IPR011009">
    <property type="entry name" value="Kinase-like_dom_sf"/>
</dbReference>